<feature type="region of interest" description="Disordered" evidence="3">
    <location>
        <begin position="63"/>
        <end position="147"/>
    </location>
</feature>
<keyword evidence="4" id="KW-0472">Membrane</keyword>
<dbReference type="GO" id="GO:0016798">
    <property type="term" value="F:hydrolase activity, acting on glycosyl bonds"/>
    <property type="evidence" value="ECO:0007669"/>
    <property type="project" value="UniProtKB-KW"/>
</dbReference>
<feature type="transmembrane region" description="Helical" evidence="4">
    <location>
        <begin position="181"/>
        <end position="203"/>
    </location>
</feature>
<dbReference type="AlphaFoldDB" id="A0A561VZK8"/>
<evidence type="ECO:0000256" key="1">
    <source>
        <dbReference type="ARBA" id="ARBA00023295"/>
    </source>
</evidence>
<evidence type="ECO:0000313" key="6">
    <source>
        <dbReference type="EMBL" id="TWG17043.1"/>
    </source>
</evidence>
<sequence length="333" mass="33011">MTAPPWSRSGPPHPNTDADAAELSATDAEATGGGGESGLDIFEAAPVPRARVSASDETVVFPAVAPSSGPPSGYGGPSQPVTAHPGTVAAQAASAAAPLRPAATPVEPTPAAWSPGSGGAAPLPAPQHHQPTPAEQAGYPSQEHYPGQALYPGQQYHQAQEAYRPAYADEDGSASRNRATLIGAVVAAGVAVVAVAGLGAVVLTRDDPPPSGAAPTAVAPTGVAPTAAGPPPGDLKLRDNSTTITLTWTDPSGGAVPFMVAAGRAGKALGVMATVDPGKTSYTVNGLNSRVDHCFTVLAVYSTDSFATSGQVCTARERTAPSSGKPSGRPSPS</sequence>
<dbReference type="CDD" id="cd00063">
    <property type="entry name" value="FN3"/>
    <property type="match status" value="1"/>
</dbReference>
<keyword evidence="2" id="KW-0624">Polysaccharide degradation</keyword>
<dbReference type="PROSITE" id="PS50853">
    <property type="entry name" value="FN3"/>
    <property type="match status" value="1"/>
</dbReference>
<keyword evidence="4" id="KW-1133">Transmembrane helix</keyword>
<dbReference type="Gene3D" id="2.60.40.10">
    <property type="entry name" value="Immunoglobulins"/>
    <property type="match status" value="1"/>
</dbReference>
<dbReference type="GO" id="GO:0000272">
    <property type="term" value="P:polysaccharide catabolic process"/>
    <property type="evidence" value="ECO:0007669"/>
    <property type="project" value="UniProtKB-KW"/>
</dbReference>
<gene>
    <name evidence="6" type="ORF">FHU34_112383</name>
</gene>
<feature type="compositionally biased region" description="Low complexity" evidence="3">
    <location>
        <begin position="89"/>
        <end position="137"/>
    </location>
</feature>
<accession>A0A561VZK8</accession>
<keyword evidence="2" id="KW-0119">Carbohydrate metabolism</keyword>
<evidence type="ECO:0000313" key="7">
    <source>
        <dbReference type="Proteomes" id="UP000317685"/>
    </source>
</evidence>
<dbReference type="InterPro" id="IPR036116">
    <property type="entry name" value="FN3_sf"/>
</dbReference>
<keyword evidence="1" id="KW-0326">Glycosidase</keyword>
<evidence type="ECO:0000259" key="5">
    <source>
        <dbReference type="PROSITE" id="PS50853"/>
    </source>
</evidence>
<dbReference type="EMBL" id="VIWZ01000001">
    <property type="protein sequence ID" value="TWG17043.1"/>
    <property type="molecule type" value="Genomic_DNA"/>
</dbReference>
<evidence type="ECO:0000256" key="3">
    <source>
        <dbReference type="SAM" id="MobiDB-lite"/>
    </source>
</evidence>
<feature type="domain" description="Fibronectin type-III" evidence="5">
    <location>
        <begin position="231"/>
        <end position="322"/>
    </location>
</feature>
<keyword evidence="4" id="KW-0812">Transmembrane</keyword>
<keyword evidence="7" id="KW-1185">Reference proteome</keyword>
<dbReference type="InterPro" id="IPR003961">
    <property type="entry name" value="FN3_dom"/>
</dbReference>
<evidence type="ECO:0000256" key="2">
    <source>
        <dbReference type="ARBA" id="ARBA00023326"/>
    </source>
</evidence>
<feature type="compositionally biased region" description="Low complexity" evidence="3">
    <location>
        <begin position="213"/>
        <end position="227"/>
    </location>
</feature>
<protein>
    <recommendedName>
        <fullName evidence="5">Fibronectin type-III domain-containing protein</fullName>
    </recommendedName>
</protein>
<keyword evidence="1" id="KW-0378">Hydrolase</keyword>
<name>A0A561VZK8_9ACTN</name>
<evidence type="ECO:0000256" key="4">
    <source>
        <dbReference type="SAM" id="Phobius"/>
    </source>
</evidence>
<proteinExistence type="predicted"/>
<feature type="region of interest" description="Disordered" evidence="3">
    <location>
        <begin position="1"/>
        <end position="42"/>
    </location>
</feature>
<comment type="caution">
    <text evidence="6">The sequence shown here is derived from an EMBL/GenBank/DDBJ whole genome shotgun (WGS) entry which is preliminary data.</text>
</comment>
<feature type="region of interest" description="Disordered" evidence="3">
    <location>
        <begin position="206"/>
        <end position="236"/>
    </location>
</feature>
<reference evidence="6 7" key="1">
    <citation type="submission" date="2019-06" db="EMBL/GenBank/DDBJ databases">
        <title>Sequencing the genomes of 1000 actinobacteria strains.</title>
        <authorList>
            <person name="Klenk H.-P."/>
        </authorList>
    </citation>
    <scope>NUCLEOTIDE SEQUENCE [LARGE SCALE GENOMIC DNA]</scope>
    <source>
        <strain evidence="6 7">DSM 45885</strain>
    </source>
</reference>
<dbReference type="Proteomes" id="UP000317685">
    <property type="component" value="Unassembled WGS sequence"/>
</dbReference>
<dbReference type="SUPFAM" id="SSF49265">
    <property type="entry name" value="Fibronectin type III"/>
    <property type="match status" value="1"/>
</dbReference>
<organism evidence="6 7">
    <name type="scientific">Micromonospora taraxaci</name>
    <dbReference type="NCBI Taxonomy" id="1316803"/>
    <lineage>
        <taxon>Bacteria</taxon>
        <taxon>Bacillati</taxon>
        <taxon>Actinomycetota</taxon>
        <taxon>Actinomycetes</taxon>
        <taxon>Micromonosporales</taxon>
        <taxon>Micromonosporaceae</taxon>
        <taxon>Micromonospora</taxon>
    </lineage>
</organism>
<dbReference type="InterPro" id="IPR013783">
    <property type="entry name" value="Ig-like_fold"/>
</dbReference>